<dbReference type="RefSeq" id="WP_254297206.1">
    <property type="nucleotide sequence ID" value="NZ_JAMLDX010000032.1"/>
</dbReference>
<comment type="caution">
    <text evidence="1">The sequence shown here is derived from an EMBL/GenBank/DDBJ whole genome shotgun (WGS) entry which is preliminary data.</text>
</comment>
<proteinExistence type="predicted"/>
<dbReference type="Gene3D" id="3.30.565.10">
    <property type="entry name" value="Histidine kinase-like ATPase, C-terminal domain"/>
    <property type="match status" value="1"/>
</dbReference>
<evidence type="ECO:0000313" key="1">
    <source>
        <dbReference type="EMBL" id="MCP3733114.1"/>
    </source>
</evidence>
<keyword evidence="2" id="KW-1185">Reference proteome</keyword>
<protein>
    <submittedName>
        <fullName evidence="1">ATP-binding protein</fullName>
    </submittedName>
</protein>
<reference evidence="1" key="1">
    <citation type="submission" date="2022-05" db="EMBL/GenBank/DDBJ databases">
        <title>Sphingomonas sp. strain MG17 Genome sequencing and assembly.</title>
        <authorList>
            <person name="Kim I."/>
        </authorList>
    </citation>
    <scope>NUCLEOTIDE SEQUENCE</scope>
    <source>
        <strain evidence="1">MG17</strain>
    </source>
</reference>
<organism evidence="1 2">
    <name type="scientific">Sphingomonas tagetis</name>
    <dbReference type="NCBI Taxonomy" id="2949092"/>
    <lineage>
        <taxon>Bacteria</taxon>
        <taxon>Pseudomonadati</taxon>
        <taxon>Pseudomonadota</taxon>
        <taxon>Alphaproteobacteria</taxon>
        <taxon>Sphingomonadales</taxon>
        <taxon>Sphingomonadaceae</taxon>
        <taxon>Sphingomonas</taxon>
    </lineage>
</organism>
<dbReference type="InterPro" id="IPR036890">
    <property type="entry name" value="HATPase_C_sf"/>
</dbReference>
<keyword evidence="1" id="KW-0547">Nucleotide-binding</keyword>
<name>A0A9X2HTA9_9SPHN</name>
<keyword evidence="1" id="KW-0067">ATP-binding</keyword>
<dbReference type="Pfam" id="PF13589">
    <property type="entry name" value="HATPase_c_3"/>
    <property type="match status" value="1"/>
</dbReference>
<dbReference type="SUPFAM" id="SSF55874">
    <property type="entry name" value="ATPase domain of HSP90 chaperone/DNA topoisomerase II/histidine kinase"/>
    <property type="match status" value="1"/>
</dbReference>
<dbReference type="AlphaFoldDB" id="A0A9X2HTA9"/>
<accession>A0A9X2HTA9</accession>
<evidence type="ECO:0000313" key="2">
    <source>
        <dbReference type="Proteomes" id="UP001139451"/>
    </source>
</evidence>
<dbReference type="EMBL" id="JAMLDX010000032">
    <property type="protein sequence ID" value="MCP3733114.1"/>
    <property type="molecule type" value="Genomic_DNA"/>
</dbReference>
<sequence>MNNATGFVVYACMLASELVESGGAGASMYSVSHGIDRDRHGNRTKTADATPHAASLIESLRDIGYSCETALADILDNSITAGARRIEILTDLSGSDPAIGILDNGRGMTAGELVEAMRPGSRNPLHDRDAGDLGRFGLGLKSASFSQCRRLTVVTRHDGFLAGATWDLDVVARTNRWQIELHEEFSGQPWSDRLDRDGTLVIWRDLDRLGGGIEGNDAGRAAHINRAIAHAERHLRLVFHRFMEDDSPPLELWLNGRKLEPVDPFGRNFAGHQADRVDGLDMAHGTVEFQCFTLPHHKSVSRAEWEDLGGPEGHLRSQGFYVYRGRRLIITGSWLGLARQTELTKLCRIRVDIPNTMDSEWKIDVKKASAQLPPKVRERMRNLVERLSLTSKRTYQRRGQKLVDQEYMPLWHRIQRDGAIIYRPDPSHPVLSDFSARLPAELQNEFANVIGVLGSTVPVASLHADFAGSAEEVQADDADEQILRQLAKAMVRVLQNQGRSLDEILDALHPVELFRINWDMASAVIRQIVNEEDVYE</sequence>
<dbReference type="GO" id="GO:0005524">
    <property type="term" value="F:ATP binding"/>
    <property type="evidence" value="ECO:0007669"/>
    <property type="project" value="UniProtKB-KW"/>
</dbReference>
<dbReference type="Proteomes" id="UP001139451">
    <property type="component" value="Unassembled WGS sequence"/>
</dbReference>
<gene>
    <name evidence="1" type="ORF">M9978_22155</name>
</gene>